<evidence type="ECO:0000313" key="2">
    <source>
        <dbReference type="Proteomes" id="UP000327493"/>
    </source>
</evidence>
<organism evidence="1 2">
    <name type="scientific">Etheostoma spectabile</name>
    <name type="common">orangethroat darter</name>
    <dbReference type="NCBI Taxonomy" id="54343"/>
    <lineage>
        <taxon>Eukaryota</taxon>
        <taxon>Metazoa</taxon>
        <taxon>Chordata</taxon>
        <taxon>Craniata</taxon>
        <taxon>Vertebrata</taxon>
        <taxon>Euteleostomi</taxon>
        <taxon>Actinopterygii</taxon>
        <taxon>Neopterygii</taxon>
        <taxon>Teleostei</taxon>
        <taxon>Neoteleostei</taxon>
        <taxon>Acanthomorphata</taxon>
        <taxon>Eupercaria</taxon>
        <taxon>Perciformes</taxon>
        <taxon>Percoidei</taxon>
        <taxon>Percidae</taxon>
        <taxon>Etheostomatinae</taxon>
        <taxon>Etheostoma</taxon>
    </lineage>
</organism>
<name>A0A5J5CEY6_9PERO</name>
<proteinExistence type="predicted"/>
<comment type="caution">
    <text evidence="1">The sequence shown here is derived from an EMBL/GenBank/DDBJ whole genome shotgun (WGS) entry which is preliminary data.</text>
</comment>
<sequence>MPFRGMQHT</sequence>
<gene>
    <name evidence="1" type="ORF">FQN60_013440</name>
</gene>
<dbReference type="Proteomes" id="UP000327493">
    <property type="component" value="Chromosome 22"/>
</dbReference>
<evidence type="ECO:0000313" key="1">
    <source>
        <dbReference type="EMBL" id="KAA8580482.1"/>
    </source>
</evidence>
<protein>
    <submittedName>
        <fullName evidence="1">Uncharacterized protein</fullName>
    </submittedName>
</protein>
<reference evidence="1 2" key="1">
    <citation type="submission" date="2019-08" db="EMBL/GenBank/DDBJ databases">
        <title>A chromosome-level genome assembly, high-density linkage maps, and genome scans reveal the genomic architecture of hybrid incompatibilities underlying speciation via character displacement in darters (Percidae: Etheostominae).</title>
        <authorList>
            <person name="Moran R.L."/>
            <person name="Catchen J.M."/>
            <person name="Fuller R.C."/>
        </authorList>
    </citation>
    <scope>NUCLEOTIDE SEQUENCE [LARGE SCALE GENOMIC DNA]</scope>
    <source>
        <strain evidence="1">EspeVRDwgs_2016</strain>
        <tissue evidence="1">Muscle</tissue>
    </source>
</reference>
<dbReference type="EMBL" id="VOFY01000022">
    <property type="protein sequence ID" value="KAA8580482.1"/>
    <property type="molecule type" value="Genomic_DNA"/>
</dbReference>
<keyword evidence="2" id="KW-1185">Reference proteome</keyword>
<accession>A0A5J5CEY6</accession>